<name>A0A2L0UCQ6_9MICC</name>
<feature type="transmembrane region" description="Helical" evidence="1">
    <location>
        <begin position="75"/>
        <end position="98"/>
    </location>
</feature>
<dbReference type="AlphaFoldDB" id="A0A2L0UCQ6"/>
<dbReference type="EMBL" id="CP024915">
    <property type="protein sequence ID" value="AUZ87008.1"/>
    <property type="molecule type" value="Genomic_DNA"/>
</dbReference>
<evidence type="ECO:0000313" key="3">
    <source>
        <dbReference type="Proteomes" id="UP000239187"/>
    </source>
</evidence>
<gene>
    <name evidence="2" type="ORF">CVO76_04705</name>
</gene>
<keyword evidence="1" id="KW-1133">Transmembrane helix</keyword>
<evidence type="ECO:0008006" key="4">
    <source>
        <dbReference type="Google" id="ProtNLM"/>
    </source>
</evidence>
<keyword evidence="1" id="KW-0472">Membrane</keyword>
<dbReference type="Proteomes" id="UP000239187">
    <property type="component" value="Chromosome"/>
</dbReference>
<dbReference type="RefSeq" id="WP_133081669.1">
    <property type="nucleotide sequence ID" value="NZ_CP024915.1"/>
</dbReference>
<sequence>MRADEEPDTGSSNYPPPVYAVAEDRRSVPPAGVFWWLGSTILLGAVVGAGWWLLAPTGRLFGDPASADQWLLRDLTLAGLEFVAGIAVGTVVALRLGLPGVVARIVAAVGGSILGSVLALAVGEGLAFLFGPHGRAELPGSDFVLQSYGALLIWPAVAALIIFATALIGLARRRS</sequence>
<protein>
    <recommendedName>
        <fullName evidence="4">ABC transporter permease</fullName>
    </recommendedName>
</protein>
<feature type="transmembrane region" description="Helical" evidence="1">
    <location>
        <begin position="151"/>
        <end position="171"/>
    </location>
</feature>
<organism evidence="2 3">
    <name type="scientific">Arthrobacter agilis</name>
    <dbReference type="NCBI Taxonomy" id="37921"/>
    <lineage>
        <taxon>Bacteria</taxon>
        <taxon>Bacillati</taxon>
        <taxon>Actinomycetota</taxon>
        <taxon>Actinomycetes</taxon>
        <taxon>Micrococcales</taxon>
        <taxon>Micrococcaceae</taxon>
        <taxon>Arthrobacter</taxon>
    </lineage>
</organism>
<proteinExistence type="predicted"/>
<feature type="transmembrane region" description="Helical" evidence="1">
    <location>
        <begin position="105"/>
        <end position="131"/>
    </location>
</feature>
<accession>A0A2L0UCQ6</accession>
<keyword evidence="1" id="KW-0812">Transmembrane</keyword>
<reference evidence="2 3" key="1">
    <citation type="submission" date="2017-11" db="EMBL/GenBank/DDBJ databases">
        <title>Draft genome of Arthrobacter agilis strain UMCV2, a plant growth-promoting rhizobacterium and biocontrol capacity of phytopathogenic fungi.</title>
        <authorList>
            <person name="Martinez-Camara R."/>
            <person name="Santoyo G."/>
            <person name="Moreno-Hagelsieb G."/>
            <person name="Valencia-Cantero E."/>
        </authorList>
    </citation>
    <scope>NUCLEOTIDE SEQUENCE [LARGE SCALE GENOMIC DNA]</scope>
    <source>
        <strain evidence="2 3">UMCV2</strain>
    </source>
</reference>
<feature type="transmembrane region" description="Helical" evidence="1">
    <location>
        <begin position="33"/>
        <end position="55"/>
    </location>
</feature>
<evidence type="ECO:0000313" key="2">
    <source>
        <dbReference type="EMBL" id="AUZ87008.1"/>
    </source>
</evidence>
<evidence type="ECO:0000256" key="1">
    <source>
        <dbReference type="SAM" id="Phobius"/>
    </source>
</evidence>